<keyword evidence="6 11" id="KW-0472">Membrane</keyword>
<evidence type="ECO:0000256" key="3">
    <source>
        <dbReference type="ARBA" id="ARBA00022692"/>
    </source>
</evidence>
<evidence type="ECO:0000256" key="4">
    <source>
        <dbReference type="ARBA" id="ARBA00022989"/>
    </source>
</evidence>
<dbReference type="Pfam" id="PF00654">
    <property type="entry name" value="Voltage_CLC"/>
    <property type="match status" value="1"/>
</dbReference>
<evidence type="ECO:0000256" key="7">
    <source>
        <dbReference type="ARBA" id="ARBA00023173"/>
    </source>
</evidence>
<gene>
    <name evidence="13" type="ORF">KPS_002005</name>
</gene>
<feature type="transmembrane region" description="Helical" evidence="11">
    <location>
        <begin position="295"/>
        <end position="316"/>
    </location>
</feature>
<dbReference type="SUPFAM" id="SSF81340">
    <property type="entry name" value="Clc chloride channel"/>
    <property type="match status" value="1"/>
</dbReference>
<evidence type="ECO:0000256" key="6">
    <source>
        <dbReference type="ARBA" id="ARBA00023136"/>
    </source>
</evidence>
<feature type="transmembrane region" description="Helical" evidence="11">
    <location>
        <begin position="21"/>
        <end position="46"/>
    </location>
</feature>
<dbReference type="InterPro" id="IPR050368">
    <property type="entry name" value="ClC-type_chloride_channel"/>
</dbReference>
<dbReference type="InterPro" id="IPR000644">
    <property type="entry name" value="CBS_dom"/>
</dbReference>
<dbReference type="Gene3D" id="3.10.580.10">
    <property type="entry name" value="CBS-domain"/>
    <property type="match status" value="1"/>
</dbReference>
<dbReference type="InterPro" id="IPR046342">
    <property type="entry name" value="CBS_dom_sf"/>
</dbReference>
<organism evidence="13 14">
    <name type="scientific">Nitratidesulfovibrio liaohensis</name>
    <dbReference type="NCBI Taxonomy" id="2604158"/>
    <lineage>
        <taxon>Bacteria</taxon>
        <taxon>Pseudomonadati</taxon>
        <taxon>Thermodesulfobacteriota</taxon>
        <taxon>Desulfovibrionia</taxon>
        <taxon>Desulfovibrionales</taxon>
        <taxon>Desulfovibrionaceae</taxon>
        <taxon>Nitratidesulfovibrio</taxon>
    </lineage>
</organism>
<evidence type="ECO:0000256" key="11">
    <source>
        <dbReference type="SAM" id="Phobius"/>
    </source>
</evidence>
<feature type="transmembrane region" description="Helical" evidence="11">
    <location>
        <begin position="328"/>
        <end position="347"/>
    </location>
</feature>
<feature type="domain" description="CBS" evidence="12">
    <location>
        <begin position="542"/>
        <end position="601"/>
    </location>
</feature>
<dbReference type="PANTHER" id="PTHR43427:SF6">
    <property type="entry name" value="CHLORIDE CHANNEL PROTEIN CLC-E"/>
    <property type="match status" value="1"/>
</dbReference>
<accession>A0ABY9QWY3</accession>
<proteinExistence type="predicted"/>
<feature type="transmembrane region" description="Helical" evidence="11">
    <location>
        <begin position="219"/>
        <end position="245"/>
    </location>
</feature>
<name>A0ABY9QWY3_9BACT</name>
<evidence type="ECO:0000259" key="12">
    <source>
        <dbReference type="PROSITE" id="PS51371"/>
    </source>
</evidence>
<dbReference type="PANTHER" id="PTHR43427">
    <property type="entry name" value="CHLORIDE CHANNEL PROTEIN CLC-E"/>
    <property type="match status" value="1"/>
</dbReference>
<dbReference type="InterPro" id="IPR001807">
    <property type="entry name" value="ClC"/>
</dbReference>
<evidence type="ECO:0000256" key="8">
    <source>
        <dbReference type="ARBA" id="ARBA00023214"/>
    </source>
</evidence>
<dbReference type="CDD" id="cd00400">
    <property type="entry name" value="Voltage_gated_ClC"/>
    <property type="match status" value="1"/>
</dbReference>
<feature type="transmembrane region" description="Helical" evidence="11">
    <location>
        <begin position="182"/>
        <end position="207"/>
    </location>
</feature>
<feature type="transmembrane region" description="Helical" evidence="11">
    <location>
        <begin position="52"/>
        <end position="73"/>
    </location>
</feature>
<feature type="transmembrane region" description="Helical" evidence="11">
    <location>
        <begin position="391"/>
        <end position="410"/>
    </location>
</feature>
<dbReference type="SMART" id="SM00116">
    <property type="entry name" value="CBS"/>
    <property type="match status" value="2"/>
</dbReference>
<dbReference type="Gene3D" id="1.10.3080.10">
    <property type="entry name" value="Clc chloride channel"/>
    <property type="match status" value="1"/>
</dbReference>
<dbReference type="Proteomes" id="UP001180616">
    <property type="component" value="Chromosome"/>
</dbReference>
<comment type="subcellular location">
    <subcellularLocation>
        <location evidence="1">Membrane</location>
        <topology evidence="1">Multi-pass membrane protein</topology>
    </subcellularLocation>
</comment>
<keyword evidence="7" id="KW-0869">Chloride channel</keyword>
<keyword evidence="14" id="KW-1185">Reference proteome</keyword>
<keyword evidence="3 11" id="KW-0812">Transmembrane</keyword>
<dbReference type="InterPro" id="IPR014743">
    <property type="entry name" value="Cl-channel_core"/>
</dbReference>
<evidence type="ECO:0000256" key="5">
    <source>
        <dbReference type="ARBA" id="ARBA00023065"/>
    </source>
</evidence>
<feature type="transmembrane region" description="Helical" evidence="11">
    <location>
        <begin position="359"/>
        <end position="379"/>
    </location>
</feature>
<sequence>MLRILKKPVHEFLRLYRTVAYVRLGVLGMGLGLLSGCAAILFFLGIEAGKHYIQVVWAGLSLPAPAGETLFGHAEAAARAYRPRVIVAALGVTGLVTGWLVQRFLPNSLDGMTDGTDAMIRAFHAEKGVIRRRAPLLKGLTSICTIAAGGSAGREGPVSQIGAGIGSWLSMRLGLSPRERRILMLAGAAGGLGAVFRAPLGGALTAIEVLYREDFESEALLPAVLSSVVSYSLFTFVFGTAPIFGIPRFSFTSVLELPWYLLLSLACAASGWAYVRTFRVLKYSVFGKLRARVGIMWTTALGGVLMGLFGILYPPVLSDGYGWIEQAILGQLPVVTMVTILLGKTLATAVTLGSGMSGGMFAPALFVGGMTGGVVGFAAQQVQPNVVTQPGGYVLVGMAAFFAGIAHAPIGPLVMVCELTQGYGLLAPLMLSSAVCILLGRRTALYENQVENKFESPAHLQDATVNLLATMRVRDCYTRGRVAVVEENVTLKALTDIITNTHAFTFPVRGMHGRLNGLLAVQDVRGILYEADLFDLVLAGDLARPLTALTEDDDLYTALLAFVETDLSQLPVVSKDNEEDVLGLLERSDLFRAYSDSLKALREEQ</sequence>
<evidence type="ECO:0000256" key="9">
    <source>
        <dbReference type="ARBA" id="ARBA00023303"/>
    </source>
</evidence>
<evidence type="ECO:0000313" key="13">
    <source>
        <dbReference type="EMBL" id="WMW64028.1"/>
    </source>
</evidence>
<keyword evidence="4 11" id="KW-1133">Transmembrane helix</keyword>
<reference evidence="13" key="1">
    <citation type="submission" date="2023-09" db="EMBL/GenBank/DDBJ databases">
        <authorList>
            <consortium name="CW5 consortium"/>
            <person name="Lu C.-W."/>
        </authorList>
    </citation>
    <scope>NUCLEOTIDE SEQUENCE</scope>
    <source>
        <strain evidence="13">KPS</strain>
    </source>
</reference>
<dbReference type="Pfam" id="PF00571">
    <property type="entry name" value="CBS"/>
    <property type="match status" value="1"/>
</dbReference>
<keyword evidence="5" id="KW-0406">Ion transport</keyword>
<evidence type="ECO:0000256" key="2">
    <source>
        <dbReference type="ARBA" id="ARBA00022448"/>
    </source>
</evidence>
<dbReference type="PRINTS" id="PR00762">
    <property type="entry name" value="CLCHANNEL"/>
</dbReference>
<dbReference type="RefSeq" id="WP_309540148.1">
    <property type="nucleotide sequence ID" value="NZ_CP133659.1"/>
</dbReference>
<keyword evidence="8" id="KW-0868">Chloride</keyword>
<keyword evidence="10" id="KW-0129">CBS domain</keyword>
<feature type="transmembrane region" description="Helical" evidence="11">
    <location>
        <begin position="422"/>
        <end position="440"/>
    </location>
</feature>
<dbReference type="PROSITE" id="PS51371">
    <property type="entry name" value="CBS"/>
    <property type="match status" value="1"/>
</dbReference>
<keyword evidence="2" id="KW-0813">Transport</keyword>
<keyword evidence="9" id="KW-0407">Ion channel</keyword>
<feature type="transmembrane region" description="Helical" evidence="11">
    <location>
        <begin position="85"/>
        <end position="105"/>
    </location>
</feature>
<protein>
    <submittedName>
        <fullName evidence="13">Chloride channel protein</fullName>
    </submittedName>
</protein>
<evidence type="ECO:0000256" key="1">
    <source>
        <dbReference type="ARBA" id="ARBA00004141"/>
    </source>
</evidence>
<feature type="transmembrane region" description="Helical" evidence="11">
    <location>
        <begin position="257"/>
        <end position="275"/>
    </location>
</feature>
<evidence type="ECO:0000313" key="14">
    <source>
        <dbReference type="Proteomes" id="UP001180616"/>
    </source>
</evidence>
<dbReference type="SUPFAM" id="SSF54631">
    <property type="entry name" value="CBS-domain pair"/>
    <property type="match status" value="1"/>
</dbReference>
<dbReference type="EMBL" id="CP133659">
    <property type="protein sequence ID" value="WMW64028.1"/>
    <property type="molecule type" value="Genomic_DNA"/>
</dbReference>
<evidence type="ECO:0000256" key="10">
    <source>
        <dbReference type="PROSITE-ProRule" id="PRU00703"/>
    </source>
</evidence>